<reference evidence="2" key="1">
    <citation type="journal article" date="2020" name="Stud. Mycol.">
        <title>101 Dothideomycetes genomes: a test case for predicting lifestyles and emergence of pathogens.</title>
        <authorList>
            <person name="Haridas S."/>
            <person name="Albert R."/>
            <person name="Binder M."/>
            <person name="Bloem J."/>
            <person name="Labutti K."/>
            <person name="Salamov A."/>
            <person name="Andreopoulos B."/>
            <person name="Baker S."/>
            <person name="Barry K."/>
            <person name="Bills G."/>
            <person name="Bluhm B."/>
            <person name="Cannon C."/>
            <person name="Castanera R."/>
            <person name="Culley D."/>
            <person name="Daum C."/>
            <person name="Ezra D."/>
            <person name="Gonzalez J."/>
            <person name="Henrissat B."/>
            <person name="Kuo A."/>
            <person name="Liang C."/>
            <person name="Lipzen A."/>
            <person name="Lutzoni F."/>
            <person name="Magnuson J."/>
            <person name="Mondo S."/>
            <person name="Nolan M."/>
            <person name="Ohm R."/>
            <person name="Pangilinan J."/>
            <person name="Park H.-J."/>
            <person name="Ramirez L."/>
            <person name="Alfaro M."/>
            <person name="Sun H."/>
            <person name="Tritt A."/>
            <person name="Yoshinaga Y."/>
            <person name="Zwiers L.-H."/>
            <person name="Turgeon B."/>
            <person name="Goodwin S."/>
            <person name="Spatafora J."/>
            <person name="Crous P."/>
            <person name="Grigoriev I."/>
        </authorList>
    </citation>
    <scope>NUCLEOTIDE SEQUENCE</scope>
    <source>
        <strain evidence="2">CBS 122368</strain>
    </source>
</reference>
<dbReference type="EMBL" id="ML987193">
    <property type="protein sequence ID" value="KAF2250964.1"/>
    <property type="molecule type" value="Genomic_DNA"/>
</dbReference>
<feature type="region of interest" description="Disordered" evidence="1">
    <location>
        <begin position="79"/>
        <end position="116"/>
    </location>
</feature>
<dbReference type="Proteomes" id="UP000800094">
    <property type="component" value="Unassembled WGS sequence"/>
</dbReference>
<dbReference type="AlphaFoldDB" id="A0A6A6IK50"/>
<sequence>MTPNRPPQHREQVFDLEYKNGHQENAQLKLQLEEKAKKEKHLQGTVLELSKEVSRAKGFAESSKMQRTAWMHIAKATVTESMSGKASTDEVGRHKRDAAELGSDIEPTPKKQKRERVPKVAPCSKCYVNNRTCDTGSPCEQCI</sequence>
<name>A0A6A6IK50_9PLEO</name>
<protein>
    <submittedName>
        <fullName evidence="2">Uncharacterized protein</fullName>
    </submittedName>
</protein>
<proteinExistence type="predicted"/>
<organism evidence="2 3">
    <name type="scientific">Trematosphaeria pertusa</name>
    <dbReference type="NCBI Taxonomy" id="390896"/>
    <lineage>
        <taxon>Eukaryota</taxon>
        <taxon>Fungi</taxon>
        <taxon>Dikarya</taxon>
        <taxon>Ascomycota</taxon>
        <taxon>Pezizomycotina</taxon>
        <taxon>Dothideomycetes</taxon>
        <taxon>Pleosporomycetidae</taxon>
        <taxon>Pleosporales</taxon>
        <taxon>Massarineae</taxon>
        <taxon>Trematosphaeriaceae</taxon>
        <taxon>Trematosphaeria</taxon>
    </lineage>
</organism>
<evidence type="ECO:0000313" key="2">
    <source>
        <dbReference type="EMBL" id="KAF2250964.1"/>
    </source>
</evidence>
<feature type="non-terminal residue" evidence="2">
    <location>
        <position position="143"/>
    </location>
</feature>
<evidence type="ECO:0000313" key="3">
    <source>
        <dbReference type="Proteomes" id="UP000800094"/>
    </source>
</evidence>
<gene>
    <name evidence="2" type="ORF">BU26DRAFT_517720</name>
</gene>
<accession>A0A6A6IK50</accession>
<evidence type="ECO:0000256" key="1">
    <source>
        <dbReference type="SAM" id="MobiDB-lite"/>
    </source>
</evidence>
<keyword evidence="3" id="KW-1185">Reference proteome</keyword>
<dbReference type="RefSeq" id="XP_033685968.1">
    <property type="nucleotide sequence ID" value="XM_033828641.1"/>
</dbReference>
<dbReference type="GeneID" id="54581971"/>